<dbReference type="EMBL" id="MARB01000025">
    <property type="protein sequence ID" value="ODJ86243.1"/>
    <property type="molecule type" value="Genomic_DNA"/>
</dbReference>
<evidence type="ECO:0000313" key="2">
    <source>
        <dbReference type="EMBL" id="ODJ86243.1"/>
    </source>
</evidence>
<organism evidence="2 3">
    <name type="scientific">Candidatus Thiodiazotropha endolucinida</name>
    <dbReference type="NCBI Taxonomy" id="1655433"/>
    <lineage>
        <taxon>Bacteria</taxon>
        <taxon>Pseudomonadati</taxon>
        <taxon>Pseudomonadota</taxon>
        <taxon>Gammaproteobacteria</taxon>
        <taxon>Chromatiales</taxon>
        <taxon>Sedimenticolaceae</taxon>
        <taxon>Candidatus Thiodiazotropha</taxon>
    </lineage>
</organism>
<dbReference type="Gene3D" id="3.50.50.60">
    <property type="entry name" value="FAD/NAD(P)-binding domain"/>
    <property type="match status" value="1"/>
</dbReference>
<dbReference type="GO" id="GO:0016491">
    <property type="term" value="F:oxidoreductase activity"/>
    <property type="evidence" value="ECO:0007669"/>
    <property type="project" value="InterPro"/>
</dbReference>
<reference evidence="2 3" key="1">
    <citation type="submission" date="2016-06" db="EMBL/GenBank/DDBJ databases">
        <title>Genome sequence of endosymbiont of Candidatus Endolucinida thiodiazotropha.</title>
        <authorList>
            <person name="Poehlein A."/>
            <person name="Koenig S."/>
            <person name="Heiden S.E."/>
            <person name="Thuermer A."/>
            <person name="Voget S."/>
            <person name="Daniel R."/>
            <person name="Markert S."/>
            <person name="Gros O."/>
            <person name="Schweder T."/>
        </authorList>
    </citation>
    <scope>NUCLEOTIDE SEQUENCE [LARGE SCALE GENOMIC DNA]</scope>
    <source>
        <strain evidence="2 3">COS</strain>
    </source>
</reference>
<protein>
    <submittedName>
        <fullName evidence="2">Protoporphyrinogen oxidase</fullName>
    </submittedName>
</protein>
<dbReference type="Pfam" id="PF01593">
    <property type="entry name" value="Amino_oxidase"/>
    <property type="match status" value="1"/>
</dbReference>
<evidence type="ECO:0000313" key="3">
    <source>
        <dbReference type="Proteomes" id="UP000094769"/>
    </source>
</evidence>
<keyword evidence="3" id="KW-1185">Reference proteome</keyword>
<accession>A0A7Z0VIN2</accession>
<dbReference type="Proteomes" id="UP000094769">
    <property type="component" value="Unassembled WGS sequence"/>
</dbReference>
<comment type="caution">
    <text evidence="2">The sequence shown here is derived from an EMBL/GenBank/DDBJ whole genome shotgun (WGS) entry which is preliminary data.</text>
</comment>
<evidence type="ECO:0000259" key="1">
    <source>
        <dbReference type="Pfam" id="PF01593"/>
    </source>
</evidence>
<feature type="domain" description="Amine oxidase" evidence="1">
    <location>
        <begin position="10"/>
        <end position="300"/>
    </location>
</feature>
<dbReference type="RefSeq" id="WP_069127342.1">
    <property type="nucleotide sequence ID" value="NZ_MARB01000025.1"/>
</dbReference>
<dbReference type="InterPro" id="IPR002937">
    <property type="entry name" value="Amino_oxidase"/>
</dbReference>
<dbReference type="InterPro" id="IPR050464">
    <property type="entry name" value="Zeta_carotene_desat/Oxidored"/>
</dbReference>
<dbReference type="OrthoDB" id="20837at2"/>
<gene>
    <name evidence="2" type="ORF">CODIS_35640</name>
</gene>
<dbReference type="PANTHER" id="PTHR42923">
    <property type="entry name" value="PROTOPORPHYRINOGEN OXIDASE"/>
    <property type="match status" value="1"/>
</dbReference>
<dbReference type="SUPFAM" id="SSF51905">
    <property type="entry name" value="FAD/NAD(P)-binding domain"/>
    <property type="match status" value="1"/>
</dbReference>
<proteinExistence type="predicted"/>
<dbReference type="PANTHER" id="PTHR42923:SF17">
    <property type="entry name" value="AMINE OXIDASE DOMAIN-CONTAINING PROTEIN"/>
    <property type="match status" value="1"/>
</dbReference>
<name>A0A7Z0VIN2_9GAMM</name>
<sequence length="418" mass="47688">MKIAVIGSGISGLSAAWLLHDKHQVTLFEAADYLGGHTHTVDVTLEGKTHPVDTGFLVYNDLTYPNLIKLFDHLGIETHATEMSFSVSVPEANLEWAGSSLGTLFAQRRNLVRLNYWRMLQEIVHFNSRAQSLLAWSEPRRVSLGLLLDEHGYSEWFRSWYLLPMAAAIWSSTPAEILGFPAATFLRFCINHRLLQIEGRPQWRTLIRGGRCYVEKLAKPLDIRLGTPVKSVVRRGAWVEVESALEHSLYDAVIFATHAPDTLRMLKDADAEERLLLGAFTYQPNRAVLHTDRRFLPTRESLWSAWNYRSLGEMDQSACVSYLLNRLQRLPFETPLMITLNPDRRYMPENPIATYRYDHPVFNQSAIDAQARLSEIQGRNRVWFCGAWCGYGFHEDGLKSALRIIGDFDAEAPWKAVL</sequence>
<dbReference type="InterPro" id="IPR036188">
    <property type="entry name" value="FAD/NAD-bd_sf"/>
</dbReference>
<dbReference type="AlphaFoldDB" id="A0A7Z0VIN2"/>